<dbReference type="GO" id="GO:0000398">
    <property type="term" value="P:mRNA splicing, via spliceosome"/>
    <property type="evidence" value="ECO:0007669"/>
    <property type="project" value="InterPro"/>
</dbReference>
<dbReference type="InterPro" id="IPR004015">
    <property type="entry name" value="SKI-int_prot_SKIP_SNW-dom"/>
</dbReference>
<feature type="domain" description="SKI-interacting protein SKIP SNW" evidence="4">
    <location>
        <begin position="154"/>
        <end position="314"/>
    </location>
</feature>
<dbReference type="EMBL" id="NNAY01000219">
    <property type="protein sequence ID" value="OXU29927.1"/>
    <property type="molecule type" value="Genomic_DNA"/>
</dbReference>
<evidence type="ECO:0000256" key="1">
    <source>
        <dbReference type="ARBA" id="ARBA00010197"/>
    </source>
</evidence>
<feature type="compositionally biased region" description="Basic and acidic residues" evidence="3">
    <location>
        <begin position="339"/>
        <end position="351"/>
    </location>
</feature>
<feature type="region of interest" description="Disordered" evidence="3">
    <location>
        <begin position="105"/>
        <end position="125"/>
    </location>
</feature>
<feature type="compositionally biased region" description="Basic and acidic residues" evidence="3">
    <location>
        <begin position="114"/>
        <end position="125"/>
    </location>
</feature>
<comment type="similarity">
    <text evidence="1">Belongs to the SNW family.</text>
</comment>
<dbReference type="AlphaFoldDB" id="A0A232FHW6"/>
<keyword evidence="6" id="KW-1185">Reference proteome</keyword>
<proteinExistence type="inferred from homology"/>
<evidence type="ECO:0000313" key="6">
    <source>
        <dbReference type="Proteomes" id="UP000215335"/>
    </source>
</evidence>
<evidence type="ECO:0000259" key="4">
    <source>
        <dbReference type="Pfam" id="PF02731"/>
    </source>
</evidence>
<accession>A0A232FHW6</accession>
<dbReference type="PANTHER" id="PTHR12096">
    <property type="entry name" value="NUCLEAR PROTEIN SKIP-RELATED"/>
    <property type="match status" value="1"/>
</dbReference>
<dbReference type="GO" id="GO:0005681">
    <property type="term" value="C:spliceosomal complex"/>
    <property type="evidence" value="ECO:0007669"/>
    <property type="project" value="InterPro"/>
</dbReference>
<keyword evidence="2" id="KW-0175">Coiled coil</keyword>
<dbReference type="OrthoDB" id="666364at2759"/>
<name>A0A232FHW6_9HYME</name>
<dbReference type="Pfam" id="PF02731">
    <property type="entry name" value="SKIP_SNW"/>
    <property type="match status" value="1"/>
</dbReference>
<reference evidence="5 6" key="1">
    <citation type="journal article" date="2017" name="Curr. Biol.">
        <title>The Evolution of Venom by Co-option of Single-Copy Genes.</title>
        <authorList>
            <person name="Martinson E.O."/>
            <person name="Mrinalini"/>
            <person name="Kelkar Y.D."/>
            <person name="Chang C.H."/>
            <person name="Werren J.H."/>
        </authorList>
    </citation>
    <scope>NUCLEOTIDE SEQUENCE [LARGE SCALE GENOMIC DNA]</scope>
    <source>
        <strain evidence="5 6">Alberta</strain>
        <tissue evidence="5">Whole body</tissue>
    </source>
</reference>
<gene>
    <name evidence="5" type="ORF">TSAR_004390</name>
</gene>
<protein>
    <recommendedName>
        <fullName evidence="4">SKI-interacting protein SKIP SNW domain-containing protein</fullName>
    </recommendedName>
</protein>
<feature type="region of interest" description="Disordered" evidence="3">
    <location>
        <begin position="339"/>
        <end position="360"/>
    </location>
</feature>
<comment type="caution">
    <text evidence="5">The sequence shown here is derived from an EMBL/GenBank/DDBJ whole genome shotgun (WGS) entry which is preliminary data.</text>
</comment>
<feature type="coiled-coil region" evidence="2">
    <location>
        <begin position="277"/>
        <end position="313"/>
    </location>
</feature>
<evidence type="ECO:0000256" key="3">
    <source>
        <dbReference type="SAM" id="MobiDB-lite"/>
    </source>
</evidence>
<evidence type="ECO:0000256" key="2">
    <source>
        <dbReference type="SAM" id="Coils"/>
    </source>
</evidence>
<feature type="region of interest" description="Disordered" evidence="3">
    <location>
        <begin position="193"/>
        <end position="221"/>
    </location>
</feature>
<dbReference type="Proteomes" id="UP000215335">
    <property type="component" value="Unassembled WGS sequence"/>
</dbReference>
<sequence>MALLNILPTPTQVVWDKEDKAREAALSSDPNEVDFGDGGAFPEIHVAQHPLGMGEKGKETTSNTIAIQLDAPGNVKYDLLARRGHSKNNIVYSKLTDLLPAEISSENDPSIQKRSKEEAEETTERTRRAVEKLIEGMLAAAMPVRRAEKQGPSQFIRYTPMQQVQSFNSGAKQRVIKMFVAQVDSLELPRFRTNKKIPRGPPSPPVSVLHSPARKASAKQQRECKVPPCISNWKSDKGHTVPLDKRIAVDGRGLLQLHINEGFARLNVALGIADRMAREAVEVRVQLEKRIAAKKQKKKEELLRELAEKARKERTALKIAPAYDDEDLEKLKSTSRFAPDKEFTGTDRTGADRSGPVQFEKENEDPFGLDMFLKKATINRLCVIHDSVAVKLVIPCHPFDSFPSQGLVDYLPDLKMHVAHLFGGHFGQKVILVHSSTEIDNIVTKRIETMNATNLKSYLRSGMSSNMWALFFGNTALSMVSTIALKPASSALRTQ</sequence>
<organism evidence="5 6">
    <name type="scientific">Trichomalopsis sarcophagae</name>
    <dbReference type="NCBI Taxonomy" id="543379"/>
    <lineage>
        <taxon>Eukaryota</taxon>
        <taxon>Metazoa</taxon>
        <taxon>Ecdysozoa</taxon>
        <taxon>Arthropoda</taxon>
        <taxon>Hexapoda</taxon>
        <taxon>Insecta</taxon>
        <taxon>Pterygota</taxon>
        <taxon>Neoptera</taxon>
        <taxon>Endopterygota</taxon>
        <taxon>Hymenoptera</taxon>
        <taxon>Apocrita</taxon>
        <taxon>Proctotrupomorpha</taxon>
        <taxon>Chalcidoidea</taxon>
        <taxon>Pteromalidae</taxon>
        <taxon>Pteromalinae</taxon>
        <taxon>Trichomalopsis</taxon>
    </lineage>
</organism>
<evidence type="ECO:0000313" key="5">
    <source>
        <dbReference type="EMBL" id="OXU29927.1"/>
    </source>
</evidence>
<dbReference type="InterPro" id="IPR017862">
    <property type="entry name" value="SKI-int_prot_SKIP"/>
</dbReference>
<dbReference type="STRING" id="543379.A0A232FHW6"/>